<dbReference type="PANTHER" id="PTHR33055:SF15">
    <property type="entry name" value="TRANSPOSASE-RELATED"/>
    <property type="match status" value="1"/>
</dbReference>
<name>A0ABV4SYA9_9ACTN</name>
<organism evidence="4 5">
    <name type="scientific">Streptomyces aureus</name>
    <dbReference type="NCBI Taxonomy" id="193461"/>
    <lineage>
        <taxon>Bacteria</taxon>
        <taxon>Bacillati</taxon>
        <taxon>Actinomycetota</taxon>
        <taxon>Actinomycetes</taxon>
        <taxon>Kitasatosporales</taxon>
        <taxon>Streptomycetaceae</taxon>
        <taxon>Streptomyces</taxon>
    </lineage>
</organism>
<dbReference type="EMBL" id="JBGOSP010000058">
    <property type="protein sequence ID" value="MFA3843372.1"/>
    <property type="molecule type" value="Genomic_DNA"/>
</dbReference>
<dbReference type="InterPro" id="IPR003346">
    <property type="entry name" value="Transposase_20"/>
</dbReference>
<dbReference type="Proteomes" id="UP001571476">
    <property type="component" value="Unassembled WGS sequence"/>
</dbReference>
<feature type="domain" description="Transposase IS110-like N-terminal" evidence="2">
    <location>
        <begin position="9"/>
        <end position="157"/>
    </location>
</feature>
<evidence type="ECO:0000313" key="4">
    <source>
        <dbReference type="EMBL" id="MFA3843372.1"/>
    </source>
</evidence>
<comment type="caution">
    <text evidence="4">The sequence shown here is derived from an EMBL/GenBank/DDBJ whole genome shotgun (WGS) entry which is preliminary data.</text>
</comment>
<sequence>MDVLHERCAGIDISKRDAKVCVRTPSPRRKGTFTNQTTTFATTTNAILDLREHLLGAEVTLVVIEATGDYWKPFYYLLAEELNVVLVNARQVKNLPGRKTDVSDAAWLAQLGSHGLVRASFVPPQPVRELRDLTRARTQLTRERAQVVQRLEKLLEDAGIKLSAVVSDLMGVSSRAMLQAVIDGQSDPQVLADLAKRRMRSKIPELGQALTGRFREHHAFLTRLYLDQYDQLTSTIKQLTVRVEDAMAPFRPVLDLLDTVPGVNRAVAEVIVAETGGDMARFASAKNLASWAGLCPGHHESAGKVRSTRVRPGNAHLKGALGMAAFGAARTKGSYLQARYKRLTARRGPMKALIAVEHSIITAIWHMLTDNVPYHELGGDYFTRRDPERAARRAVTRLNELGYRVTLDPMEATG</sequence>
<evidence type="ECO:0000256" key="1">
    <source>
        <dbReference type="SAM" id="Coils"/>
    </source>
</evidence>
<dbReference type="NCBIfam" id="NF033542">
    <property type="entry name" value="transpos_IS110"/>
    <property type="match status" value="1"/>
</dbReference>
<dbReference type="RefSeq" id="WP_372567194.1">
    <property type="nucleotide sequence ID" value="NZ_JBGOSP010000058.1"/>
</dbReference>
<keyword evidence="1" id="KW-0175">Coiled coil</keyword>
<dbReference type="Pfam" id="PF02371">
    <property type="entry name" value="Transposase_20"/>
    <property type="match status" value="1"/>
</dbReference>
<gene>
    <name evidence="4" type="ORF">ACEG43_45915</name>
</gene>
<evidence type="ECO:0000313" key="5">
    <source>
        <dbReference type="Proteomes" id="UP001571476"/>
    </source>
</evidence>
<keyword evidence="5" id="KW-1185">Reference proteome</keyword>
<evidence type="ECO:0000259" key="3">
    <source>
        <dbReference type="Pfam" id="PF02371"/>
    </source>
</evidence>
<feature type="coiled-coil region" evidence="1">
    <location>
        <begin position="130"/>
        <end position="157"/>
    </location>
</feature>
<protein>
    <submittedName>
        <fullName evidence="4">IS110 family transposase</fullName>
    </submittedName>
</protein>
<feature type="domain" description="Transposase IS116/IS110/IS902 C-terminal" evidence="3">
    <location>
        <begin position="255"/>
        <end position="341"/>
    </location>
</feature>
<accession>A0ABV4SYA9</accession>
<dbReference type="InterPro" id="IPR002525">
    <property type="entry name" value="Transp_IS110-like_N"/>
</dbReference>
<dbReference type="PANTHER" id="PTHR33055">
    <property type="entry name" value="TRANSPOSASE FOR INSERTION SEQUENCE ELEMENT IS1111A"/>
    <property type="match status" value="1"/>
</dbReference>
<dbReference type="InterPro" id="IPR047650">
    <property type="entry name" value="Transpos_IS110"/>
</dbReference>
<reference evidence="4 5" key="1">
    <citation type="submission" date="2024-08" db="EMBL/GenBank/DDBJ databases">
        <title>Genome sequence of Streptomyces aureus CACIA-1.46HGO.</title>
        <authorList>
            <person name="Evangelista-Martinez Z."/>
        </authorList>
    </citation>
    <scope>NUCLEOTIDE SEQUENCE [LARGE SCALE GENOMIC DNA]</scope>
    <source>
        <strain evidence="4 5">CACIA-1.46HGO</strain>
    </source>
</reference>
<evidence type="ECO:0000259" key="2">
    <source>
        <dbReference type="Pfam" id="PF01548"/>
    </source>
</evidence>
<dbReference type="Pfam" id="PF01548">
    <property type="entry name" value="DEDD_Tnp_IS110"/>
    <property type="match status" value="1"/>
</dbReference>
<proteinExistence type="predicted"/>